<reference evidence="3" key="1">
    <citation type="submission" date="2017-10" db="EMBL/GenBank/DDBJ databases">
        <title>Rapid genome shrinkage in a self-fertile nematode reveals novel sperm competition proteins.</title>
        <authorList>
            <person name="Yin D."/>
            <person name="Schwarz E.M."/>
            <person name="Thomas C.G."/>
            <person name="Felde R.L."/>
            <person name="Korf I.F."/>
            <person name="Cutter A.D."/>
            <person name="Schartner C.M."/>
            <person name="Ralston E.J."/>
            <person name="Meyer B.J."/>
            <person name="Haag E.S."/>
        </authorList>
    </citation>
    <scope>NUCLEOTIDE SEQUENCE [LARGE SCALE GENOMIC DNA]</scope>
    <source>
        <strain evidence="3">JU1422</strain>
    </source>
</reference>
<feature type="chain" id="PRO_5013754509" description="UPAR/Ly6 domain-containing protein" evidence="1">
    <location>
        <begin position="24"/>
        <end position="115"/>
    </location>
</feature>
<evidence type="ECO:0008006" key="4">
    <source>
        <dbReference type="Google" id="ProtNLM"/>
    </source>
</evidence>
<protein>
    <recommendedName>
        <fullName evidence="4">UPAR/Ly6 domain-containing protein</fullName>
    </recommendedName>
</protein>
<comment type="caution">
    <text evidence="2">The sequence shown here is derived from an EMBL/GenBank/DDBJ whole genome shotgun (WGS) entry which is preliminary data.</text>
</comment>
<name>A0A2G5TM25_9PELO</name>
<accession>A0A2G5TM25</accession>
<dbReference type="OrthoDB" id="5848167at2759"/>
<evidence type="ECO:0000256" key="1">
    <source>
        <dbReference type="SAM" id="SignalP"/>
    </source>
</evidence>
<keyword evidence="1" id="KW-0732">Signal</keyword>
<evidence type="ECO:0000313" key="3">
    <source>
        <dbReference type="Proteomes" id="UP000230233"/>
    </source>
</evidence>
<feature type="signal peptide" evidence="1">
    <location>
        <begin position="1"/>
        <end position="23"/>
    </location>
</feature>
<evidence type="ECO:0000313" key="2">
    <source>
        <dbReference type="EMBL" id="PIC28308.1"/>
    </source>
</evidence>
<proteinExistence type="predicted"/>
<keyword evidence="3" id="KW-1185">Reference proteome</keyword>
<sequence>MTRLQTSLGFLLLFSSLVTKCSTLKCYDSSLQSQNCEAIDLWCIKFINGSTITRGCANVYDFCTDEDAGCYPEREENGLTQKWCCCQKDNCNSVSTKSIYISIFTLICASWIFKL</sequence>
<dbReference type="Proteomes" id="UP000230233">
    <property type="component" value="Chromosome V"/>
</dbReference>
<gene>
    <name evidence="2" type="primary">Cni-ZK287.9</name>
    <name evidence="2" type="synonym">Cnig_chr_V.g20270</name>
    <name evidence="2" type="ORF">B9Z55_020270</name>
</gene>
<dbReference type="EMBL" id="PDUG01000005">
    <property type="protein sequence ID" value="PIC28308.1"/>
    <property type="molecule type" value="Genomic_DNA"/>
</dbReference>
<organism evidence="2 3">
    <name type="scientific">Caenorhabditis nigoni</name>
    <dbReference type="NCBI Taxonomy" id="1611254"/>
    <lineage>
        <taxon>Eukaryota</taxon>
        <taxon>Metazoa</taxon>
        <taxon>Ecdysozoa</taxon>
        <taxon>Nematoda</taxon>
        <taxon>Chromadorea</taxon>
        <taxon>Rhabditida</taxon>
        <taxon>Rhabditina</taxon>
        <taxon>Rhabditomorpha</taxon>
        <taxon>Rhabditoidea</taxon>
        <taxon>Rhabditidae</taxon>
        <taxon>Peloderinae</taxon>
        <taxon>Caenorhabditis</taxon>
    </lineage>
</organism>
<dbReference type="AlphaFoldDB" id="A0A2G5TM25"/>